<reference evidence="4" key="1">
    <citation type="submission" date="2021-03" db="EMBL/GenBank/DDBJ databases">
        <authorList>
            <person name="Bekaert M."/>
        </authorList>
    </citation>
    <scope>NUCLEOTIDE SEQUENCE</scope>
</reference>
<name>A0A8S3V4R3_MYTED</name>
<organism evidence="4 5">
    <name type="scientific">Mytilus edulis</name>
    <name type="common">Blue mussel</name>
    <dbReference type="NCBI Taxonomy" id="6550"/>
    <lineage>
        <taxon>Eukaryota</taxon>
        <taxon>Metazoa</taxon>
        <taxon>Spiralia</taxon>
        <taxon>Lophotrochozoa</taxon>
        <taxon>Mollusca</taxon>
        <taxon>Bivalvia</taxon>
        <taxon>Autobranchia</taxon>
        <taxon>Pteriomorphia</taxon>
        <taxon>Mytilida</taxon>
        <taxon>Mytiloidea</taxon>
        <taxon>Mytilidae</taxon>
        <taxon>Mytilinae</taxon>
        <taxon>Mytilus</taxon>
    </lineage>
</organism>
<dbReference type="PROSITE" id="PS01091">
    <property type="entry name" value="TATD_3"/>
    <property type="match status" value="1"/>
</dbReference>
<dbReference type="OrthoDB" id="6083454at2759"/>
<dbReference type="CDD" id="cd01310">
    <property type="entry name" value="TatD_DNAse"/>
    <property type="match status" value="1"/>
</dbReference>
<dbReference type="SUPFAM" id="SSF51556">
    <property type="entry name" value="Metallo-dependent hydrolases"/>
    <property type="match status" value="1"/>
</dbReference>
<keyword evidence="5" id="KW-1185">Reference proteome</keyword>
<evidence type="ECO:0000256" key="3">
    <source>
        <dbReference type="SAM" id="MobiDB-lite"/>
    </source>
</evidence>
<protein>
    <submittedName>
        <fullName evidence="4">TatD</fullName>
        <ecNumber evidence="4">3.1.21.-</ecNumber>
    </submittedName>
</protein>
<dbReference type="AlphaFoldDB" id="A0A8S3V4R3"/>
<evidence type="ECO:0000256" key="2">
    <source>
        <dbReference type="ARBA" id="ARBA00022801"/>
    </source>
</evidence>
<dbReference type="Gene3D" id="3.20.20.140">
    <property type="entry name" value="Metal-dependent hydrolases"/>
    <property type="match status" value="1"/>
</dbReference>
<evidence type="ECO:0000256" key="1">
    <source>
        <dbReference type="ARBA" id="ARBA00009275"/>
    </source>
</evidence>
<dbReference type="GO" id="GO:0016788">
    <property type="term" value="F:hydrolase activity, acting on ester bonds"/>
    <property type="evidence" value="ECO:0007669"/>
    <property type="project" value="InterPro"/>
</dbReference>
<dbReference type="PANTHER" id="PTHR46124">
    <property type="entry name" value="D-AMINOACYL-TRNA DEACYLASE"/>
    <property type="match status" value="1"/>
</dbReference>
<dbReference type="EMBL" id="CAJPWZ010003005">
    <property type="protein sequence ID" value="CAG2249839.1"/>
    <property type="molecule type" value="Genomic_DNA"/>
</dbReference>
<feature type="region of interest" description="Disordered" evidence="3">
    <location>
        <begin position="1"/>
        <end position="26"/>
    </location>
</feature>
<comment type="similarity">
    <text evidence="1">Belongs to the metallo-dependent hydrolases superfamily. TatD-type hydrolase family.</text>
</comment>
<sequence>MEDDVLSLSAHGESIGDDSSSKATELSDMMVIDEVGYEDNTDEPSDSREVQDEGIYNQYVHNQRSAGALGPAPYTVTSSSQEIESNSMTTFKSRSHKCFVCGLVTHGKMRRHVLKTHLPWYWEPHTACWSCEVQEAQAGSLAQRHTMEHGVGSTVFDEEHIHLWCQLMLGSLHQIRSWLECSTLDDLLDYILQRELYTFVKNQFSSQELQLLTFWADNYCHSSVPTYICNPSNHLICIFNWELIAVLLSRVGSVKQERFLVQKQRLTYEGANIAEPISQSEDQLAFVDSHFHLDQILRRMRLRNFQHLQSVVAPGCSQYFYYGVANYVFPSRWNNWASDVGFAQGISKRQMDQLDSLTDSHLCVAIGEVGLDYTTTCICRPCRNPSKCKEEARRNQEEAFVQMLLLARRKHFPVIIHCRDCGDGSAAKRTLEIILYHDLVDMKFYRHCFDGTIEEMTAWQQLPTIIFGVSGKFIRDNTGLEVIPRIPPHQLVLETDSPFLSPFPWCPVNHPWNLPVIAKEVSRLRNIPLSVLMWTVNDNALKFFQIPRQRQ</sequence>
<accession>A0A8S3V4R3</accession>
<dbReference type="InterPro" id="IPR001130">
    <property type="entry name" value="TatD-like"/>
</dbReference>
<dbReference type="PANTHER" id="PTHR46124:SF2">
    <property type="entry name" value="D-AMINOACYL-TRNA DEACYLASE"/>
    <property type="match status" value="1"/>
</dbReference>
<comment type="caution">
    <text evidence="4">The sequence shown here is derived from an EMBL/GenBank/DDBJ whole genome shotgun (WGS) entry which is preliminary data.</text>
</comment>
<dbReference type="InterPro" id="IPR032466">
    <property type="entry name" value="Metal_Hydrolase"/>
</dbReference>
<evidence type="ECO:0000313" key="5">
    <source>
        <dbReference type="Proteomes" id="UP000683360"/>
    </source>
</evidence>
<dbReference type="Proteomes" id="UP000683360">
    <property type="component" value="Unassembled WGS sequence"/>
</dbReference>
<dbReference type="InterPro" id="IPR018228">
    <property type="entry name" value="DNase_TatD-rel_CS"/>
</dbReference>
<gene>
    <name evidence="4" type="ORF">MEDL_61581</name>
</gene>
<dbReference type="Pfam" id="PF01026">
    <property type="entry name" value="TatD_DNase"/>
    <property type="match status" value="1"/>
</dbReference>
<dbReference type="EC" id="3.1.21.-" evidence="4"/>
<proteinExistence type="inferred from homology"/>
<keyword evidence="2 4" id="KW-0378">Hydrolase</keyword>
<evidence type="ECO:0000313" key="4">
    <source>
        <dbReference type="EMBL" id="CAG2249839.1"/>
    </source>
</evidence>